<evidence type="ECO:0000256" key="4">
    <source>
        <dbReference type="ARBA" id="ARBA00022692"/>
    </source>
</evidence>
<dbReference type="GO" id="GO:0020037">
    <property type="term" value="F:heme binding"/>
    <property type="evidence" value="ECO:0007669"/>
    <property type="project" value="InterPro"/>
</dbReference>
<accession>A0A4S4DH37</accession>
<evidence type="ECO:0000256" key="7">
    <source>
        <dbReference type="ARBA" id="ARBA00023002"/>
    </source>
</evidence>
<keyword evidence="13" id="KW-1185">Reference proteome</keyword>
<evidence type="ECO:0000256" key="5">
    <source>
        <dbReference type="ARBA" id="ARBA00022723"/>
    </source>
</evidence>
<keyword evidence="9" id="KW-0503">Monooxygenase</keyword>
<sequence>MAAAAVARRLPSPDSPTGSLSLLRQIDLIDSLVISAYLFYQLFDFLVFIPIYQLFIPSLPLCRFVISPYKSGLFVYKSRFSFALRQLRDLLLTASSIVTSIALVTLLTWAWKVVKWVWLRPKQLGKWLREQGFKGNPYKLLFGDTKEMIPMMKEARSKPIDPCSDDIVPHFLPFHHHCVILHVTASSIVTSIALVTLLTWAWKVVNWVWLRPKQLEKWLREQGFKGNPYKLLFGDTKEMIPMMKEARSKPIDPYSDDIVPHFLPFHHHCVNLHGKDYFQWLGPTPRLTITDPKLIKEILFNYEAFQKPGMNPLGKLLVTGLLGYEGEKWAKHRNLINPTFHLEKLKQMLPAMYLSCCEMISKCEVLVSTKGSCELDVFLYLESLTGDIISWTSFGSNYEEGKKIFELQKEQTDLTIQQLQSIYIPGWRFLPTKTNKRMKAIYHEVGSVLRNIINKRERTMKDEDENNDLLGILLKTNLKEIQEKGNKKKITLTIEEHQKWQSLAREEVLAVFGENKPDFDGLNQLKTQMLPAMYSSCCEMISKWEVLVSTKGSCELDVFPYLESLTGDIISRTSFGSNYEEGKKIFELQKEQTDLTIQQLQSIYIPGWRFLPTKTNKRMKAIYHEVGSVLRNIINKRERTMKDEDENNDLLGILLKTNLKEIQEKGNKKKITLTIEEVIEDCKLF</sequence>
<dbReference type="InterPro" id="IPR050665">
    <property type="entry name" value="Cytochrome_P450_Monooxygen"/>
</dbReference>
<dbReference type="GO" id="GO:0016705">
    <property type="term" value="F:oxidoreductase activity, acting on paired donors, with incorporation or reduction of molecular oxygen"/>
    <property type="evidence" value="ECO:0007669"/>
    <property type="project" value="InterPro"/>
</dbReference>
<evidence type="ECO:0008006" key="14">
    <source>
        <dbReference type="Google" id="ProtNLM"/>
    </source>
</evidence>
<organism evidence="12 13">
    <name type="scientific">Camellia sinensis var. sinensis</name>
    <name type="common">China tea</name>
    <dbReference type="NCBI Taxonomy" id="542762"/>
    <lineage>
        <taxon>Eukaryota</taxon>
        <taxon>Viridiplantae</taxon>
        <taxon>Streptophyta</taxon>
        <taxon>Embryophyta</taxon>
        <taxon>Tracheophyta</taxon>
        <taxon>Spermatophyta</taxon>
        <taxon>Magnoliopsida</taxon>
        <taxon>eudicotyledons</taxon>
        <taxon>Gunneridae</taxon>
        <taxon>Pentapetalae</taxon>
        <taxon>asterids</taxon>
        <taxon>Ericales</taxon>
        <taxon>Theaceae</taxon>
        <taxon>Camellia</taxon>
    </lineage>
</organism>
<evidence type="ECO:0000313" key="12">
    <source>
        <dbReference type="EMBL" id="THG01166.1"/>
    </source>
</evidence>
<dbReference type="Pfam" id="PF00067">
    <property type="entry name" value="p450"/>
    <property type="match status" value="2"/>
</dbReference>
<dbReference type="AlphaFoldDB" id="A0A4S4DH37"/>
<keyword evidence="4 11" id="KW-0812">Transmembrane</keyword>
<proteinExistence type="inferred from homology"/>
<evidence type="ECO:0000256" key="10">
    <source>
        <dbReference type="ARBA" id="ARBA00023136"/>
    </source>
</evidence>
<dbReference type="STRING" id="542762.A0A4S4DH37"/>
<keyword evidence="3" id="KW-0349">Heme</keyword>
<comment type="subcellular location">
    <subcellularLocation>
        <location evidence="1">Membrane</location>
    </subcellularLocation>
</comment>
<dbReference type="InterPro" id="IPR036396">
    <property type="entry name" value="Cyt_P450_sf"/>
</dbReference>
<evidence type="ECO:0000313" key="13">
    <source>
        <dbReference type="Proteomes" id="UP000306102"/>
    </source>
</evidence>
<dbReference type="GO" id="GO:0016020">
    <property type="term" value="C:membrane"/>
    <property type="evidence" value="ECO:0007669"/>
    <property type="project" value="UniProtKB-SubCell"/>
</dbReference>
<name>A0A4S4DH37_CAMSN</name>
<dbReference type="InterPro" id="IPR001128">
    <property type="entry name" value="Cyt_P450"/>
</dbReference>
<dbReference type="Gene3D" id="1.20.120.990">
    <property type="entry name" value="Glycosyltransferase family 88, C-terminal domain"/>
    <property type="match status" value="2"/>
</dbReference>
<gene>
    <name evidence="12" type="ORF">TEA_015879</name>
</gene>
<dbReference type="Proteomes" id="UP000306102">
    <property type="component" value="Unassembled WGS sequence"/>
</dbReference>
<dbReference type="SUPFAM" id="SSF48264">
    <property type="entry name" value="Cytochrome P450"/>
    <property type="match status" value="2"/>
</dbReference>
<keyword evidence="10 11" id="KW-0472">Membrane</keyword>
<dbReference type="PANTHER" id="PTHR24282:SF255">
    <property type="entry name" value="CYTOCHROME P450 72A11-RELATED"/>
    <property type="match status" value="1"/>
</dbReference>
<keyword evidence="5" id="KW-0479">Metal-binding</keyword>
<dbReference type="PANTHER" id="PTHR24282">
    <property type="entry name" value="CYTOCHROME P450 FAMILY MEMBER"/>
    <property type="match status" value="1"/>
</dbReference>
<evidence type="ECO:0000256" key="6">
    <source>
        <dbReference type="ARBA" id="ARBA00022989"/>
    </source>
</evidence>
<evidence type="ECO:0000256" key="2">
    <source>
        <dbReference type="ARBA" id="ARBA00010617"/>
    </source>
</evidence>
<evidence type="ECO:0000256" key="9">
    <source>
        <dbReference type="ARBA" id="ARBA00023033"/>
    </source>
</evidence>
<feature type="transmembrane region" description="Helical" evidence="11">
    <location>
        <begin position="90"/>
        <end position="111"/>
    </location>
</feature>
<evidence type="ECO:0000256" key="1">
    <source>
        <dbReference type="ARBA" id="ARBA00004370"/>
    </source>
</evidence>
<dbReference type="GO" id="GO:0004497">
    <property type="term" value="F:monooxygenase activity"/>
    <property type="evidence" value="ECO:0007669"/>
    <property type="project" value="UniProtKB-KW"/>
</dbReference>
<protein>
    <recommendedName>
        <fullName evidence="14">Cytochrome P450</fullName>
    </recommendedName>
</protein>
<keyword evidence="8" id="KW-0408">Iron</keyword>
<keyword evidence="6 11" id="KW-1133">Transmembrane helix</keyword>
<reference evidence="12 13" key="1">
    <citation type="journal article" date="2018" name="Proc. Natl. Acad. Sci. U.S.A.">
        <title>Draft genome sequence of Camellia sinensis var. sinensis provides insights into the evolution of the tea genome and tea quality.</title>
        <authorList>
            <person name="Wei C."/>
            <person name="Yang H."/>
            <person name="Wang S."/>
            <person name="Zhao J."/>
            <person name="Liu C."/>
            <person name="Gao L."/>
            <person name="Xia E."/>
            <person name="Lu Y."/>
            <person name="Tai Y."/>
            <person name="She G."/>
            <person name="Sun J."/>
            <person name="Cao H."/>
            <person name="Tong W."/>
            <person name="Gao Q."/>
            <person name="Li Y."/>
            <person name="Deng W."/>
            <person name="Jiang X."/>
            <person name="Wang W."/>
            <person name="Chen Q."/>
            <person name="Zhang S."/>
            <person name="Li H."/>
            <person name="Wu J."/>
            <person name="Wang P."/>
            <person name="Li P."/>
            <person name="Shi C."/>
            <person name="Zheng F."/>
            <person name="Jian J."/>
            <person name="Huang B."/>
            <person name="Shan D."/>
            <person name="Shi M."/>
            <person name="Fang C."/>
            <person name="Yue Y."/>
            <person name="Li F."/>
            <person name="Li D."/>
            <person name="Wei S."/>
            <person name="Han B."/>
            <person name="Jiang C."/>
            <person name="Yin Y."/>
            <person name="Xia T."/>
            <person name="Zhang Z."/>
            <person name="Bennetzen J.L."/>
            <person name="Zhao S."/>
            <person name="Wan X."/>
        </authorList>
    </citation>
    <scope>NUCLEOTIDE SEQUENCE [LARGE SCALE GENOMIC DNA]</scope>
    <source>
        <strain evidence="13">cv. Shuchazao</strain>
        <tissue evidence="12">Leaf</tissue>
    </source>
</reference>
<evidence type="ECO:0000256" key="11">
    <source>
        <dbReference type="SAM" id="Phobius"/>
    </source>
</evidence>
<comment type="similarity">
    <text evidence="2">Belongs to the cytochrome P450 family.</text>
</comment>
<keyword evidence="7" id="KW-0560">Oxidoreductase</keyword>
<evidence type="ECO:0000256" key="8">
    <source>
        <dbReference type="ARBA" id="ARBA00023004"/>
    </source>
</evidence>
<dbReference type="EMBL" id="SDRB02011487">
    <property type="protein sequence ID" value="THG01166.1"/>
    <property type="molecule type" value="Genomic_DNA"/>
</dbReference>
<feature type="transmembrane region" description="Helical" evidence="11">
    <location>
        <begin position="179"/>
        <end position="202"/>
    </location>
</feature>
<comment type="caution">
    <text evidence="12">The sequence shown here is derived from an EMBL/GenBank/DDBJ whole genome shotgun (WGS) entry which is preliminary data.</text>
</comment>
<dbReference type="GO" id="GO:0005506">
    <property type="term" value="F:iron ion binding"/>
    <property type="evidence" value="ECO:0007669"/>
    <property type="project" value="InterPro"/>
</dbReference>
<evidence type="ECO:0000256" key="3">
    <source>
        <dbReference type="ARBA" id="ARBA00022617"/>
    </source>
</evidence>